<dbReference type="EMBL" id="KJ626179">
    <property type="protein sequence ID" value="AIZ49651.1"/>
    <property type="molecule type" value="Genomic_DNA"/>
</dbReference>
<organism evidence="2">
    <name type="scientific">Aeromonas salmonicida subsp. salmonicida</name>
    <dbReference type="NCBI Taxonomy" id="29491"/>
    <lineage>
        <taxon>Bacteria</taxon>
        <taxon>Pseudomonadati</taxon>
        <taxon>Pseudomonadota</taxon>
        <taxon>Gammaproteobacteria</taxon>
        <taxon>Aeromonadales</taxon>
        <taxon>Aeromonadaceae</taxon>
        <taxon>Aeromonas</taxon>
    </lineage>
</organism>
<keyword evidence="1" id="KW-0472">Membrane</keyword>
<reference evidence="2" key="1">
    <citation type="submission" date="2014-03" db="EMBL/GenBank/DDBJ databases">
        <authorList>
            <person name="Emond-Rheault J.-G."/>
            <person name="Trudel M.V."/>
            <person name="Vincent A.T."/>
            <person name="Brochu F."/>
            <person name="Boyle B."/>
            <person name="Tanaka K.H."/>
            <person name="Attere S.A."/>
            <person name="Jubinville E."/>
            <person name="Frenette M."/>
            <person name="Derome N."/>
            <person name="Charette S.J."/>
        </authorList>
    </citation>
    <scope>NUCLEOTIDE SEQUENCE</scope>
    <source>
        <strain evidence="2">HER1085</strain>
    </source>
</reference>
<proteinExistence type="predicted"/>
<dbReference type="GO" id="GO:0044659">
    <property type="term" value="P:viral release from host cell by cytolysis"/>
    <property type="evidence" value="ECO:0007669"/>
    <property type="project" value="InterPro"/>
</dbReference>
<keyword evidence="1" id="KW-0812">Transmembrane</keyword>
<keyword evidence="1" id="KW-1133">Transmembrane helix</keyword>
<feature type="transmembrane region" description="Helical" evidence="1">
    <location>
        <begin position="48"/>
        <end position="66"/>
    </location>
</feature>
<dbReference type="InterPro" id="IPR019682">
    <property type="entry name" value="Phage_T7_Gp17.5_holin"/>
</dbReference>
<dbReference type="Pfam" id="PF10746">
    <property type="entry name" value="Phage_holin_2_2"/>
    <property type="match status" value="1"/>
</dbReference>
<reference evidence="2" key="2">
    <citation type="journal article" date="2015" name="Vet. Microbiol.">
        <title>Variants of a genomic island in Aeromonas salmonicida subsp. salmonicida link isolates with their geographical origins.</title>
        <authorList>
            <person name="Emond-Rheault J.G."/>
            <person name="Vincent A.T."/>
            <person name="Trudel M.V."/>
            <person name="Brochu F."/>
            <person name="Boyle B."/>
            <person name="Tanaka K.H."/>
            <person name="Attere S.A."/>
            <person name="Jubinville E."/>
            <person name="Loch T.P."/>
            <person name="Winters A.D."/>
            <person name="Faisal M."/>
            <person name="Frenette M."/>
            <person name="Derome N."/>
            <person name="Charette S.J."/>
        </authorList>
    </citation>
    <scope>NUCLEOTIDE SEQUENCE</scope>
    <source>
        <strain evidence="2">HER1085</strain>
    </source>
</reference>
<protein>
    <recommendedName>
        <fullName evidence="3">Holin</fullName>
    </recommendedName>
</protein>
<name>A0A0A7KW23_AERSS</name>
<sequence>MRAFSFLGRGMGKEEELVTAAAAAGVAKSAPPVVVSGMTLAGYSLNDWVLAATLLWIAIQMGWFVWSNIIKPRCQHGGAQ</sequence>
<evidence type="ECO:0008006" key="3">
    <source>
        <dbReference type="Google" id="ProtNLM"/>
    </source>
</evidence>
<dbReference type="AlphaFoldDB" id="A0A0A7KW23"/>
<accession>A0A0A7KW23</accession>
<evidence type="ECO:0000256" key="1">
    <source>
        <dbReference type="SAM" id="Phobius"/>
    </source>
</evidence>
<evidence type="ECO:0000313" key="2">
    <source>
        <dbReference type="EMBL" id="AIZ49651.1"/>
    </source>
</evidence>